<gene>
    <name evidence="1" type="ORF">DPMN_144918</name>
</gene>
<accession>A0A9D4F8W2</accession>
<reference evidence="1" key="2">
    <citation type="submission" date="2020-11" db="EMBL/GenBank/DDBJ databases">
        <authorList>
            <person name="McCartney M.A."/>
            <person name="Auch B."/>
            <person name="Kono T."/>
            <person name="Mallez S."/>
            <person name="Becker A."/>
            <person name="Gohl D.M."/>
            <person name="Silverstein K.A.T."/>
            <person name="Koren S."/>
            <person name="Bechman K.B."/>
            <person name="Herman A."/>
            <person name="Abrahante J.E."/>
            <person name="Garbe J."/>
        </authorList>
    </citation>
    <scope>NUCLEOTIDE SEQUENCE</scope>
    <source>
        <strain evidence="1">Duluth1</strain>
        <tissue evidence="1">Whole animal</tissue>
    </source>
</reference>
<proteinExistence type="predicted"/>
<keyword evidence="2" id="KW-1185">Reference proteome</keyword>
<organism evidence="1 2">
    <name type="scientific">Dreissena polymorpha</name>
    <name type="common">Zebra mussel</name>
    <name type="synonym">Mytilus polymorpha</name>
    <dbReference type="NCBI Taxonomy" id="45954"/>
    <lineage>
        <taxon>Eukaryota</taxon>
        <taxon>Metazoa</taxon>
        <taxon>Spiralia</taxon>
        <taxon>Lophotrochozoa</taxon>
        <taxon>Mollusca</taxon>
        <taxon>Bivalvia</taxon>
        <taxon>Autobranchia</taxon>
        <taxon>Heteroconchia</taxon>
        <taxon>Euheterodonta</taxon>
        <taxon>Imparidentia</taxon>
        <taxon>Neoheterodontei</taxon>
        <taxon>Myida</taxon>
        <taxon>Dreissenoidea</taxon>
        <taxon>Dreissenidae</taxon>
        <taxon>Dreissena</taxon>
    </lineage>
</organism>
<reference evidence="1" key="1">
    <citation type="journal article" date="2019" name="bioRxiv">
        <title>The Genome of the Zebra Mussel, Dreissena polymorpha: A Resource for Invasive Species Research.</title>
        <authorList>
            <person name="McCartney M.A."/>
            <person name="Auch B."/>
            <person name="Kono T."/>
            <person name="Mallez S."/>
            <person name="Zhang Y."/>
            <person name="Obille A."/>
            <person name="Becker A."/>
            <person name="Abrahante J.E."/>
            <person name="Garbe J."/>
            <person name="Badalamenti J.P."/>
            <person name="Herman A."/>
            <person name="Mangelson H."/>
            <person name="Liachko I."/>
            <person name="Sullivan S."/>
            <person name="Sone E.D."/>
            <person name="Koren S."/>
            <person name="Silverstein K.A.T."/>
            <person name="Beckman K.B."/>
            <person name="Gohl D.M."/>
        </authorList>
    </citation>
    <scope>NUCLEOTIDE SEQUENCE</scope>
    <source>
        <strain evidence="1">Duluth1</strain>
        <tissue evidence="1">Whole animal</tissue>
    </source>
</reference>
<dbReference type="EMBL" id="JAIWYP010000007">
    <property type="protein sequence ID" value="KAH3791432.1"/>
    <property type="molecule type" value="Genomic_DNA"/>
</dbReference>
<dbReference type="AlphaFoldDB" id="A0A9D4F8W2"/>
<evidence type="ECO:0000313" key="1">
    <source>
        <dbReference type="EMBL" id="KAH3791432.1"/>
    </source>
</evidence>
<comment type="caution">
    <text evidence="1">The sequence shown here is derived from an EMBL/GenBank/DDBJ whole genome shotgun (WGS) entry which is preliminary data.</text>
</comment>
<sequence>MDEMGNTADLITEGDNMAVVAADENDDYFLLKVFPYSQDENKIEQIALFPSMVIGKKYTLSIR</sequence>
<protein>
    <submittedName>
        <fullName evidence="1">Uncharacterized protein</fullName>
    </submittedName>
</protein>
<evidence type="ECO:0000313" key="2">
    <source>
        <dbReference type="Proteomes" id="UP000828390"/>
    </source>
</evidence>
<dbReference type="Proteomes" id="UP000828390">
    <property type="component" value="Unassembled WGS sequence"/>
</dbReference>
<name>A0A9D4F8W2_DREPO</name>